<feature type="transmembrane region" description="Helical" evidence="1">
    <location>
        <begin position="81"/>
        <end position="103"/>
    </location>
</feature>
<keyword evidence="2" id="KW-0934">Plastid</keyword>
<dbReference type="GeneID" id="38947762"/>
<dbReference type="RefSeq" id="YP_009550707.1">
    <property type="nucleotide sequence ID" value="NC_040296.1"/>
</dbReference>
<evidence type="ECO:0000256" key="1">
    <source>
        <dbReference type="SAM" id="Phobius"/>
    </source>
</evidence>
<accession>A0A3R5QLQ3</accession>
<geneLocation type="plastid" evidence="2"/>
<reference evidence="2" key="1">
    <citation type="journal article" date="2019" name="Genome Biol. Evol.">
        <title>Plastid Genomes and Proteins Illuminate the Evolution of Eustigmatophyte Algae and Their Bacterial Endosymbionts.</title>
        <authorList>
            <person name="Sevcikova T."/>
            <person name="Yurchenko T."/>
            <person name="Fawley K.P."/>
            <person name="Amaral R."/>
            <person name="Strnad H."/>
            <person name="Santos L.M."/>
            <person name="Fawley M.W."/>
            <person name="Elias M."/>
        </authorList>
    </citation>
    <scope>NUCLEOTIDE SEQUENCE</scope>
</reference>
<evidence type="ECO:0000313" key="2">
    <source>
        <dbReference type="EMBL" id="QAA11635.1"/>
    </source>
</evidence>
<evidence type="ECO:0008006" key="3">
    <source>
        <dbReference type="Google" id="ProtNLM"/>
    </source>
</evidence>
<dbReference type="EMBL" id="MK281454">
    <property type="protein sequence ID" value="QAA11635.1"/>
    <property type="molecule type" value="Genomic_DNA"/>
</dbReference>
<name>A0A3R5QLQ3_9STRA</name>
<sequence>MLIHLFFRLTNRDRKTKKILNLKSSNFMKKIIQFGNFCYFIIFYNLLPYKICHLINLYWQIINQINLLKNEGSSSKTKGLYLIKLFIGLIKSLALRSLIFLVYQTMFKLNRFNLSNFH</sequence>
<keyword evidence="1" id="KW-0812">Transmembrane</keyword>
<proteinExistence type="predicted"/>
<dbReference type="AlphaFoldDB" id="A0A3R5QLQ3"/>
<keyword evidence="1" id="KW-0472">Membrane</keyword>
<keyword evidence="1" id="KW-1133">Transmembrane helix</keyword>
<feature type="transmembrane region" description="Helical" evidence="1">
    <location>
        <begin position="37"/>
        <end position="61"/>
    </location>
</feature>
<organism evidence="2">
    <name type="scientific">Eustigmatophyceae sp. Chic 10/23 P-6w</name>
    <dbReference type="NCBI Taxonomy" id="1446905"/>
    <lineage>
        <taxon>Eukaryota</taxon>
        <taxon>Sar</taxon>
        <taxon>Stramenopiles</taxon>
        <taxon>Ochrophyta</taxon>
        <taxon>Eustigmatophyceae</taxon>
    </lineage>
</organism>
<protein>
    <recommendedName>
        <fullName evidence="3">Transmembrane protein</fullName>
    </recommendedName>
</protein>
<gene>
    <name evidence="2" type="primary">orf118</name>
</gene>